<reference evidence="3" key="2">
    <citation type="submission" date="2020-08" db="EMBL/GenBank/DDBJ databases">
        <title>Plant Genome Project.</title>
        <authorList>
            <person name="Zhang R.-G."/>
        </authorList>
    </citation>
    <scope>NUCLEOTIDE SEQUENCE</scope>
    <source>
        <strain evidence="3">Huo1</strain>
        <tissue evidence="3">Leaf</tissue>
    </source>
</reference>
<dbReference type="EMBL" id="PNBA02000007">
    <property type="protein sequence ID" value="KAG6419043.1"/>
    <property type="molecule type" value="Genomic_DNA"/>
</dbReference>
<dbReference type="PANTHER" id="PTHR46325:SF20">
    <property type="entry name" value="CRIB DOMAIN-CONTAINING PROTEIN RIC10"/>
    <property type="match status" value="1"/>
</dbReference>
<evidence type="ECO:0000259" key="2">
    <source>
        <dbReference type="PROSITE" id="PS50108"/>
    </source>
</evidence>
<gene>
    <name evidence="3" type="ORF">SASPL_121252</name>
    <name evidence="4" type="ORF">SASPL_121264</name>
</gene>
<dbReference type="PANTHER" id="PTHR46325">
    <property type="entry name" value="CRIB DOMAIN-CONTAINING PROTEIN RIC8"/>
    <property type="match status" value="1"/>
</dbReference>
<evidence type="ECO:0000313" key="4">
    <source>
        <dbReference type="EMBL" id="KAG6419055.1"/>
    </source>
</evidence>
<dbReference type="EMBL" id="PNBA02000007">
    <property type="protein sequence ID" value="KAG6419055.1"/>
    <property type="molecule type" value="Genomic_DNA"/>
</dbReference>
<sequence>MATAVKGIFKGFKYTISQFFVVKEREIEIGYPTDVKHVAHIGWEGAGASGTAPSWMSEFKTGPDFATTSIGNSGSALSTWSSQGEVLALLSRAVWRLVEVCLKMTAFLWITCSIFAALPVSYNT</sequence>
<name>A0A8X8XW46_SALSN</name>
<dbReference type="InterPro" id="IPR000095">
    <property type="entry name" value="CRIB_dom"/>
</dbReference>
<dbReference type="InterPro" id="IPR036936">
    <property type="entry name" value="CRIB_dom_sf"/>
</dbReference>
<organism evidence="3">
    <name type="scientific">Salvia splendens</name>
    <name type="common">Scarlet sage</name>
    <dbReference type="NCBI Taxonomy" id="180675"/>
    <lineage>
        <taxon>Eukaryota</taxon>
        <taxon>Viridiplantae</taxon>
        <taxon>Streptophyta</taxon>
        <taxon>Embryophyta</taxon>
        <taxon>Tracheophyta</taxon>
        <taxon>Spermatophyta</taxon>
        <taxon>Magnoliopsida</taxon>
        <taxon>eudicotyledons</taxon>
        <taxon>Gunneridae</taxon>
        <taxon>Pentapetalae</taxon>
        <taxon>asterids</taxon>
        <taxon>lamiids</taxon>
        <taxon>Lamiales</taxon>
        <taxon>Lamiaceae</taxon>
        <taxon>Nepetoideae</taxon>
        <taxon>Mentheae</taxon>
        <taxon>Salviinae</taxon>
        <taxon>Salvia</taxon>
        <taxon>Salvia subgen. Calosphace</taxon>
        <taxon>core Calosphace</taxon>
    </lineage>
</organism>
<proteinExistence type="predicted"/>
<feature type="transmembrane region" description="Helical" evidence="1">
    <location>
        <begin position="100"/>
        <end position="122"/>
    </location>
</feature>
<dbReference type="Gene3D" id="3.90.810.10">
    <property type="entry name" value="CRIB domain"/>
    <property type="match status" value="1"/>
</dbReference>
<evidence type="ECO:0000313" key="3">
    <source>
        <dbReference type="EMBL" id="KAG6419043.1"/>
    </source>
</evidence>
<evidence type="ECO:0000313" key="5">
    <source>
        <dbReference type="Proteomes" id="UP000298416"/>
    </source>
</evidence>
<evidence type="ECO:0000256" key="1">
    <source>
        <dbReference type="SAM" id="Phobius"/>
    </source>
</evidence>
<dbReference type="Pfam" id="PF00786">
    <property type="entry name" value="PBD"/>
    <property type="match status" value="1"/>
</dbReference>
<dbReference type="AlphaFoldDB" id="A0A8X8XW46"/>
<reference evidence="3" key="1">
    <citation type="submission" date="2018-01" db="EMBL/GenBank/DDBJ databases">
        <authorList>
            <person name="Mao J.F."/>
        </authorList>
    </citation>
    <scope>NUCLEOTIDE SEQUENCE</scope>
    <source>
        <strain evidence="3">Huo1</strain>
        <tissue evidence="3">Leaf</tissue>
    </source>
</reference>
<keyword evidence="1" id="KW-0812">Transmembrane</keyword>
<dbReference type="Proteomes" id="UP000298416">
    <property type="component" value="Unassembled WGS sequence"/>
</dbReference>
<keyword evidence="1" id="KW-0472">Membrane</keyword>
<comment type="caution">
    <text evidence="3">The sequence shown here is derived from an EMBL/GenBank/DDBJ whole genome shotgun (WGS) entry which is preliminary data.</text>
</comment>
<accession>A0A8X8XW46</accession>
<dbReference type="SMART" id="SM00285">
    <property type="entry name" value="PBD"/>
    <property type="match status" value="1"/>
</dbReference>
<dbReference type="CDD" id="cd00132">
    <property type="entry name" value="CRIB"/>
    <property type="match status" value="1"/>
</dbReference>
<keyword evidence="5" id="KW-1185">Reference proteome</keyword>
<dbReference type="PROSITE" id="PS50108">
    <property type="entry name" value="CRIB"/>
    <property type="match status" value="1"/>
</dbReference>
<feature type="domain" description="CRIB" evidence="2">
    <location>
        <begin position="29"/>
        <end position="42"/>
    </location>
</feature>
<protein>
    <recommendedName>
        <fullName evidence="2">CRIB domain-containing protein</fullName>
    </recommendedName>
</protein>
<keyword evidence="1" id="KW-1133">Transmembrane helix</keyword>